<evidence type="ECO:0000256" key="5">
    <source>
        <dbReference type="ARBA" id="ARBA00022840"/>
    </source>
</evidence>
<dbReference type="Pfam" id="PF00931">
    <property type="entry name" value="NB-ARC"/>
    <property type="match status" value="1"/>
</dbReference>
<dbReference type="InterPro" id="IPR042197">
    <property type="entry name" value="Apaf_helical"/>
</dbReference>
<evidence type="ECO:0000259" key="7">
    <source>
        <dbReference type="Pfam" id="PF18052"/>
    </source>
</evidence>
<evidence type="ECO:0000256" key="1">
    <source>
        <dbReference type="ARBA" id="ARBA00022614"/>
    </source>
</evidence>
<accession>A0A7N2L1F0</accession>
<proteinExistence type="predicted"/>
<dbReference type="RefSeq" id="XP_030955006.1">
    <property type="nucleotide sequence ID" value="XM_031099146.1"/>
</dbReference>
<dbReference type="RefSeq" id="XP_030954991.1">
    <property type="nucleotide sequence ID" value="XM_031099131.1"/>
</dbReference>
<dbReference type="InterPro" id="IPR027417">
    <property type="entry name" value="P-loop_NTPase"/>
</dbReference>
<dbReference type="RefSeq" id="XP_030954997.1">
    <property type="nucleotide sequence ID" value="XM_031099137.1"/>
</dbReference>
<dbReference type="InterPro" id="IPR058922">
    <property type="entry name" value="WHD_DRP"/>
</dbReference>
<reference evidence="10" key="2">
    <citation type="submission" date="2021-01" db="UniProtKB">
        <authorList>
            <consortium name="EnsemblPlants"/>
        </authorList>
    </citation>
    <scope>IDENTIFICATION</scope>
</reference>
<dbReference type="PROSITE" id="PS51450">
    <property type="entry name" value="LRR"/>
    <property type="match status" value="1"/>
</dbReference>
<dbReference type="RefSeq" id="XP_030954986.1">
    <property type="nucleotide sequence ID" value="XM_031099126.1"/>
</dbReference>
<dbReference type="Gene3D" id="1.10.10.10">
    <property type="entry name" value="Winged helix-like DNA-binding domain superfamily/Winged helix DNA-binding domain"/>
    <property type="match status" value="1"/>
</dbReference>
<evidence type="ECO:0000256" key="4">
    <source>
        <dbReference type="ARBA" id="ARBA00022821"/>
    </source>
</evidence>
<reference evidence="11" key="1">
    <citation type="journal article" date="2016" name="G3 (Bethesda)">
        <title>First Draft Assembly and Annotation of the Genome of a California Endemic Oak Quercus lobata Nee (Fagaceae).</title>
        <authorList>
            <person name="Sork V.L."/>
            <person name="Fitz-Gibbon S.T."/>
            <person name="Puiu D."/>
            <person name="Crepeau M."/>
            <person name="Gugger P.F."/>
            <person name="Sherman R."/>
            <person name="Stevens K."/>
            <person name="Langley C.H."/>
            <person name="Pellegrini M."/>
            <person name="Salzberg S.L."/>
        </authorList>
    </citation>
    <scope>NUCLEOTIDE SEQUENCE [LARGE SCALE GENOMIC DNA]</scope>
    <source>
        <strain evidence="11">cv. SW786</strain>
    </source>
</reference>
<dbReference type="RefSeq" id="XP_030954988.1">
    <property type="nucleotide sequence ID" value="XM_031099128.1"/>
</dbReference>
<dbReference type="PRINTS" id="PR00364">
    <property type="entry name" value="DISEASERSIST"/>
</dbReference>
<gene>
    <name evidence="10" type="primary">LOC115977327</name>
</gene>
<evidence type="ECO:0000259" key="6">
    <source>
        <dbReference type="Pfam" id="PF00931"/>
    </source>
</evidence>
<dbReference type="OrthoDB" id="25838at2759"/>
<sequence length="1397" mass="158349">MSVIGEVALSVLFEALVNKITSSDLLKIFQQEQVHVDLNKWKKTLSKIHAVLDDAEEKRETSRLGKILLDELEELAYDADDILDEFATEVLRRMLNAEPSTSKVRKFIPACCVGLSPSSFMFDANMRSKIADIDSRLQRIVTENNGLDLRGCTGGRIGTKRSRVPPTSVVNEDHTYGRDEDKENIIKLLMSGECSRAKLSVIPIVGMGGLGKTTLAQLVYNDDDVSSYFDLKAWVCVSEDFDIVRVSKEILKSITPEPCNDGDGLNSIQVKLKEKLNGKKFLIILDDVWNEDYNSWTQLCCPFEFGALGSKIIVTTRSHEVSKIMETTSPYKLRELSNDACRRLFLQHALGSTDFVAHPELEEIGREILDLCKGSPLAAKVLGGALRTERNPNEWKKVLNSKIWEKNDIISVLELSYQYLPSHLKRCFAYCSLFPKDYEFEENELVLLWMAEGLVQETERNQSMEVLGAEYFHDLLMRSFFQQSSNNGSLFVMHDLINDLARWAARGLFYRMEDKLGNNKQFEISTKVRHFSYTPCFCDGIKKFENFPKNMHLRTFLPVPIELSSYLTNYVPNCLLPQLRCLRVLSLCGYNIIELPSSISDLKHLRYLNLSNTPIRSLPESTSSLYNLHTLILKDCWYLKKLPEKIRDLVNLRYLDIRNADLIREMPVGIEKLKNLHTLSNFVVGKDNGSRIGDLMNLEFLRGRLCISSLENVLDVEDARRANLNGKKNLDALEIKWGTPSDLQDASIAKDVLDMLRPWTTVKELSIDGYVGVQFPTWLGDHSFSHIEDLKIVGCKQCKFLPAIGHLSSLKFLVIKSMSMVLTIGPEFYGEDFLKSFQKLETLRFEDMQEWQDWIPCGVEYGGFPRLRELFISQCPKLQGKLPHCLPSLEKFSISDCEQLVVSIPSLPMLHELEIVGCKEVESNNIEELCLLESITFSIPGLKSLSKEFMEGLEKVKDLNIYNCNELTSLWQDSLISLVRLEIKSCPSLINISLTSTLKTLNINRCGALKSLPMSNCTCLEYATIANCSSLMFISKRQLPPTLKSLEINDCENLQFLIDEGEASSLLLKEESIYSNASLLEHLVIRNCPSLKCVLLRGDLFVKLKVLVIWNCSELTSLSSSNQLPIALKKLQVYDCPKLESVADNLHNNASLERLGISNCKEIKFLPEGLHKLCHLNDISIGDCCSLVSFPDGGFLPTHLTNLWIWCCEKLEALPRMHMVTTLLIYKCPSIVSLPEEGLPTNLKELSLGGMTNCKQVFEWGLHRLSSLTDLTICGDGFADWQSFPEEEDGKMILLLPTSLTYLSIKEFPDIVFLSSKLFQNLSSLEHLSIWDCPKFASLPENGLPPSLLQLRIYECPVLEQHCKKGKGQEWLKNIINIPCVDIGGRSIYELQEEEQQ</sequence>
<dbReference type="Pfam" id="PF23559">
    <property type="entry name" value="WHD_DRP"/>
    <property type="match status" value="1"/>
</dbReference>
<keyword evidence="3" id="KW-0547">Nucleotide-binding</keyword>
<evidence type="ECO:0000313" key="10">
    <source>
        <dbReference type="EnsemblPlants" id="QL02p094947:mrna:CDS:12"/>
    </source>
</evidence>
<dbReference type="RefSeq" id="XP_030955007.1">
    <property type="nucleotide sequence ID" value="XM_031099147.1"/>
</dbReference>
<dbReference type="RefSeq" id="XP_030955000.1">
    <property type="nucleotide sequence ID" value="XM_031099140.1"/>
</dbReference>
<name>A0A7N2L1F0_QUELO</name>
<dbReference type="RefSeq" id="XP_030955001.1">
    <property type="nucleotide sequence ID" value="XM_031099141.1"/>
</dbReference>
<keyword evidence="11" id="KW-1185">Reference proteome</keyword>
<evidence type="ECO:0000313" key="11">
    <source>
        <dbReference type="Proteomes" id="UP000594261"/>
    </source>
</evidence>
<keyword evidence="5" id="KW-0067">ATP-binding</keyword>
<dbReference type="Gene3D" id="1.10.8.430">
    <property type="entry name" value="Helical domain of apoptotic protease-activating factors"/>
    <property type="match status" value="1"/>
</dbReference>
<organism evidence="10 11">
    <name type="scientific">Quercus lobata</name>
    <name type="common">Valley oak</name>
    <dbReference type="NCBI Taxonomy" id="97700"/>
    <lineage>
        <taxon>Eukaryota</taxon>
        <taxon>Viridiplantae</taxon>
        <taxon>Streptophyta</taxon>
        <taxon>Embryophyta</taxon>
        <taxon>Tracheophyta</taxon>
        <taxon>Spermatophyta</taxon>
        <taxon>Magnoliopsida</taxon>
        <taxon>eudicotyledons</taxon>
        <taxon>Gunneridae</taxon>
        <taxon>Pentapetalae</taxon>
        <taxon>rosids</taxon>
        <taxon>fabids</taxon>
        <taxon>Fagales</taxon>
        <taxon>Fagaceae</taxon>
        <taxon>Quercus</taxon>
    </lineage>
</organism>
<dbReference type="SUPFAM" id="SSF52047">
    <property type="entry name" value="RNI-like"/>
    <property type="match status" value="1"/>
</dbReference>
<dbReference type="InterPro" id="IPR056789">
    <property type="entry name" value="LRR_R13L1-DRL21"/>
</dbReference>
<evidence type="ECO:0000256" key="3">
    <source>
        <dbReference type="ARBA" id="ARBA00022741"/>
    </source>
</evidence>
<dbReference type="FunFam" id="1.10.10.10:FF:000322">
    <property type="entry name" value="Probable disease resistance protein At1g63360"/>
    <property type="match status" value="1"/>
</dbReference>
<dbReference type="EnsemblPlants" id="QL02p094947:mrna">
    <property type="protein sequence ID" value="QL02p094947:mrna:CDS:12"/>
    <property type="gene ID" value="QL02p094947"/>
</dbReference>
<dbReference type="RefSeq" id="XP_030954994.1">
    <property type="nucleotide sequence ID" value="XM_031099134.1"/>
</dbReference>
<dbReference type="RefSeq" id="XP_030954996.1">
    <property type="nucleotide sequence ID" value="XM_031099136.1"/>
</dbReference>
<dbReference type="RefSeq" id="XP_030955008.1">
    <property type="nucleotide sequence ID" value="XM_031099148.1"/>
</dbReference>
<dbReference type="RefSeq" id="XP_030954990.1">
    <property type="nucleotide sequence ID" value="XM_031099130.1"/>
</dbReference>
<dbReference type="Gene3D" id="3.80.10.10">
    <property type="entry name" value="Ribonuclease Inhibitor"/>
    <property type="match status" value="5"/>
</dbReference>
<dbReference type="Gene3D" id="1.20.5.4130">
    <property type="match status" value="1"/>
</dbReference>
<dbReference type="RefSeq" id="XP_030954998.1">
    <property type="nucleotide sequence ID" value="XM_031099138.1"/>
</dbReference>
<dbReference type="RefSeq" id="XP_030955004.1">
    <property type="nucleotide sequence ID" value="XM_031099144.1"/>
</dbReference>
<dbReference type="RefSeq" id="XP_030954992.1">
    <property type="nucleotide sequence ID" value="XM_031099132.1"/>
</dbReference>
<dbReference type="PANTHER" id="PTHR36766">
    <property type="entry name" value="PLANT BROAD-SPECTRUM MILDEW RESISTANCE PROTEIN RPW8"/>
    <property type="match status" value="1"/>
</dbReference>
<dbReference type="KEGG" id="qlo:115977327"/>
<evidence type="ECO:0000259" key="9">
    <source>
        <dbReference type="Pfam" id="PF25019"/>
    </source>
</evidence>
<dbReference type="Proteomes" id="UP000594261">
    <property type="component" value="Chromosome 2"/>
</dbReference>
<dbReference type="InterPro" id="IPR036388">
    <property type="entry name" value="WH-like_DNA-bd_sf"/>
</dbReference>
<dbReference type="GO" id="GO:0051707">
    <property type="term" value="P:response to other organism"/>
    <property type="evidence" value="ECO:0007669"/>
    <property type="project" value="UniProtKB-ARBA"/>
</dbReference>
<dbReference type="Pfam" id="PF25019">
    <property type="entry name" value="LRR_R13L1-DRL21"/>
    <property type="match status" value="1"/>
</dbReference>
<dbReference type="InterPro" id="IPR001611">
    <property type="entry name" value="Leu-rich_rpt"/>
</dbReference>
<protein>
    <recommendedName>
        <fullName evidence="12">Disease resistance RPP13-like protein 1</fullName>
    </recommendedName>
</protein>
<dbReference type="PANTHER" id="PTHR36766:SF51">
    <property type="entry name" value="DISEASE RESISTANCE RPP13-LIKE PROTEIN 1"/>
    <property type="match status" value="1"/>
</dbReference>
<dbReference type="RefSeq" id="XP_030955002.1">
    <property type="nucleotide sequence ID" value="XM_031099142.1"/>
</dbReference>
<dbReference type="RefSeq" id="XP_030955005.1">
    <property type="nucleotide sequence ID" value="XM_031099145.1"/>
</dbReference>
<dbReference type="Pfam" id="PF18052">
    <property type="entry name" value="Rx_N"/>
    <property type="match status" value="1"/>
</dbReference>
<dbReference type="RefSeq" id="XP_030954989.1">
    <property type="nucleotide sequence ID" value="XM_031099129.1"/>
</dbReference>
<dbReference type="RefSeq" id="XP_030955003.1">
    <property type="nucleotide sequence ID" value="XM_031099143.1"/>
</dbReference>
<dbReference type="InterPro" id="IPR041118">
    <property type="entry name" value="Rx_N"/>
</dbReference>
<evidence type="ECO:0000256" key="2">
    <source>
        <dbReference type="ARBA" id="ARBA00022737"/>
    </source>
</evidence>
<dbReference type="GO" id="GO:0043531">
    <property type="term" value="F:ADP binding"/>
    <property type="evidence" value="ECO:0007669"/>
    <property type="project" value="InterPro"/>
</dbReference>
<keyword evidence="1" id="KW-0433">Leucine-rich repeat</keyword>
<feature type="domain" description="Disease resistance protein winged helix" evidence="8">
    <location>
        <begin position="433"/>
        <end position="501"/>
    </location>
</feature>
<dbReference type="RefSeq" id="XP_030954999.1">
    <property type="nucleotide sequence ID" value="XM_031099139.1"/>
</dbReference>
<dbReference type="Gramene" id="QL02p094947:mrna">
    <property type="protein sequence ID" value="QL02p094947:mrna:CDS:12"/>
    <property type="gene ID" value="QL02p094947"/>
</dbReference>
<dbReference type="GO" id="GO:0006952">
    <property type="term" value="P:defense response"/>
    <property type="evidence" value="ECO:0007669"/>
    <property type="project" value="UniProtKB-KW"/>
</dbReference>
<evidence type="ECO:0008006" key="12">
    <source>
        <dbReference type="Google" id="ProtNLM"/>
    </source>
</evidence>
<dbReference type="OMA" id="CGYHITE"/>
<dbReference type="SUPFAM" id="SSF52058">
    <property type="entry name" value="L domain-like"/>
    <property type="match status" value="2"/>
</dbReference>
<dbReference type="RefSeq" id="XP_030954995.1">
    <property type="nucleotide sequence ID" value="XM_031099135.1"/>
</dbReference>
<dbReference type="FunFam" id="3.40.50.300:FF:001091">
    <property type="entry name" value="Probable disease resistance protein At1g61300"/>
    <property type="match status" value="1"/>
</dbReference>
<dbReference type="SUPFAM" id="SSF52540">
    <property type="entry name" value="P-loop containing nucleoside triphosphate hydrolases"/>
    <property type="match status" value="1"/>
</dbReference>
<dbReference type="Gene3D" id="3.40.50.300">
    <property type="entry name" value="P-loop containing nucleotide triphosphate hydrolases"/>
    <property type="match status" value="1"/>
</dbReference>
<dbReference type="InParanoid" id="A0A7N2L1F0"/>
<dbReference type="GeneID" id="115977327"/>
<dbReference type="InterPro" id="IPR002182">
    <property type="entry name" value="NB-ARC"/>
</dbReference>
<keyword evidence="4" id="KW-0611">Plant defense</keyword>
<dbReference type="GO" id="GO:0005524">
    <property type="term" value="F:ATP binding"/>
    <property type="evidence" value="ECO:0007669"/>
    <property type="project" value="UniProtKB-KW"/>
</dbReference>
<feature type="domain" description="R13L1/DRL21-like LRR repeat region" evidence="9">
    <location>
        <begin position="692"/>
        <end position="818"/>
    </location>
</feature>
<dbReference type="RefSeq" id="XP_030954987.1">
    <property type="nucleotide sequence ID" value="XM_031099127.1"/>
</dbReference>
<keyword evidence="2" id="KW-0677">Repeat</keyword>
<dbReference type="InterPro" id="IPR032675">
    <property type="entry name" value="LRR_dom_sf"/>
</dbReference>
<feature type="domain" description="NB-ARC" evidence="6">
    <location>
        <begin position="179"/>
        <end position="349"/>
    </location>
</feature>
<feature type="domain" description="Disease resistance N-terminal" evidence="7">
    <location>
        <begin position="8"/>
        <end position="97"/>
    </location>
</feature>
<evidence type="ECO:0000259" key="8">
    <source>
        <dbReference type="Pfam" id="PF23559"/>
    </source>
</evidence>